<dbReference type="PANTHER" id="PTHR43451">
    <property type="entry name" value="ACETYLTRANSFERASE (GNAT) FAMILY PROTEIN"/>
    <property type="match status" value="1"/>
</dbReference>
<sequence length="154" mass="17636">MKIRHYKTSDAKGIANLFHDSVHAISPDIYSQEQLDAWSPSPPDYNMWEARLERTRPFLATIDGVIVGFIELELDGHIDCLYIHPDYQGQGVAKTLFHYARNTAIENGCQTMYVEASKIAKAFFLKRGFEIQAENRVIKNHQELINYSMSGSLR</sequence>
<proteinExistence type="predicted"/>
<dbReference type="HOGENOM" id="CLU_087351_0_1_6"/>
<evidence type="ECO:0000313" key="3">
    <source>
        <dbReference type="Proteomes" id="UP000009230"/>
    </source>
</evidence>
<dbReference type="PANTHER" id="PTHR43451:SF1">
    <property type="entry name" value="ACETYLTRANSFERASE"/>
    <property type="match status" value="1"/>
</dbReference>
<dbReference type="CDD" id="cd04301">
    <property type="entry name" value="NAT_SF"/>
    <property type="match status" value="1"/>
</dbReference>
<dbReference type="RefSeq" id="WP_013794653.1">
    <property type="nucleotide sequence ID" value="NC_015559.1"/>
</dbReference>
<protein>
    <submittedName>
        <fullName evidence="2">GCN5-related N-acetyltransferase</fullName>
    </submittedName>
</protein>
<dbReference type="PROSITE" id="PS51186">
    <property type="entry name" value="GNAT"/>
    <property type="match status" value="1"/>
</dbReference>
<evidence type="ECO:0000259" key="1">
    <source>
        <dbReference type="PROSITE" id="PS51186"/>
    </source>
</evidence>
<reference evidence="2 3" key="1">
    <citation type="journal article" date="2012" name="Stand. Genomic Sci.">
        <title>Complete genome sequence of Marinomonas posidonica type strain (IVIA-Po-181(T)).</title>
        <authorList>
            <person name="Lucas-Elio P."/>
            <person name="Goodwin L."/>
            <person name="Woyke T."/>
            <person name="Pitluck S."/>
            <person name="Nolan M."/>
            <person name="Kyrpides N.C."/>
            <person name="Detter J.C."/>
            <person name="Copeland A."/>
            <person name="Lu M."/>
            <person name="Bruce D."/>
            <person name="Detter C."/>
            <person name="Tapia R."/>
            <person name="Han S."/>
            <person name="Land M.L."/>
            <person name="Ivanova N."/>
            <person name="Mikhailova N."/>
            <person name="Johnston A.W."/>
            <person name="Sanchez-Amat A."/>
        </authorList>
    </citation>
    <scope>NUCLEOTIDE SEQUENCE [LARGE SCALE GENOMIC DNA]</scope>
    <source>
        <strain evidence="3">CECT 7376 / NCIMB 14433 / IVIA-Po-181</strain>
    </source>
</reference>
<dbReference type="SUPFAM" id="SSF55729">
    <property type="entry name" value="Acyl-CoA N-acyltransferases (Nat)"/>
    <property type="match status" value="1"/>
</dbReference>
<dbReference type="InterPro" id="IPR016181">
    <property type="entry name" value="Acyl_CoA_acyltransferase"/>
</dbReference>
<accession>F6CVW8</accession>
<dbReference type="STRING" id="491952.Mar181_0107"/>
<dbReference type="Proteomes" id="UP000009230">
    <property type="component" value="Chromosome"/>
</dbReference>
<dbReference type="InterPro" id="IPR052564">
    <property type="entry name" value="N-acetyltrans/Recomb-assoc"/>
</dbReference>
<dbReference type="EMBL" id="CP002771">
    <property type="protein sequence ID" value="AEF53176.1"/>
    <property type="molecule type" value="Genomic_DNA"/>
</dbReference>
<dbReference type="InterPro" id="IPR000182">
    <property type="entry name" value="GNAT_dom"/>
</dbReference>
<keyword evidence="3" id="KW-1185">Reference proteome</keyword>
<evidence type="ECO:0000313" key="2">
    <source>
        <dbReference type="EMBL" id="AEF53176.1"/>
    </source>
</evidence>
<name>F6CVW8_MARPP</name>
<dbReference type="eggNOG" id="COG0456">
    <property type="taxonomic scope" value="Bacteria"/>
</dbReference>
<dbReference type="GO" id="GO:0016747">
    <property type="term" value="F:acyltransferase activity, transferring groups other than amino-acyl groups"/>
    <property type="evidence" value="ECO:0007669"/>
    <property type="project" value="InterPro"/>
</dbReference>
<dbReference type="AlphaFoldDB" id="F6CVW8"/>
<dbReference type="Pfam" id="PF13673">
    <property type="entry name" value="Acetyltransf_10"/>
    <property type="match status" value="1"/>
</dbReference>
<gene>
    <name evidence="2" type="ordered locus">Mar181_0107</name>
</gene>
<feature type="domain" description="N-acetyltransferase" evidence="1">
    <location>
        <begin position="1"/>
        <end position="154"/>
    </location>
</feature>
<dbReference type="OrthoDB" id="5355033at2"/>
<organism evidence="2 3">
    <name type="scientific">Marinomonas posidonica (strain CECT 7376 / NCIMB 14433 / IVIA-Po-181)</name>
    <dbReference type="NCBI Taxonomy" id="491952"/>
    <lineage>
        <taxon>Bacteria</taxon>
        <taxon>Pseudomonadati</taxon>
        <taxon>Pseudomonadota</taxon>
        <taxon>Gammaproteobacteria</taxon>
        <taxon>Oceanospirillales</taxon>
        <taxon>Oceanospirillaceae</taxon>
        <taxon>Marinomonas</taxon>
    </lineage>
</organism>
<dbReference type="KEGG" id="mpc:Mar181_0107"/>
<dbReference type="Gene3D" id="3.40.630.30">
    <property type="match status" value="1"/>
</dbReference>